<name>A0A9Q0ITG0_9TELE</name>
<evidence type="ECO:0000256" key="11">
    <source>
        <dbReference type="ARBA" id="ARBA00023163"/>
    </source>
</evidence>
<keyword evidence="4" id="KW-0806">Transcription termination</keyword>
<evidence type="ECO:0000256" key="9">
    <source>
        <dbReference type="ARBA" id="ARBA00023125"/>
    </source>
</evidence>
<keyword evidence="11" id="KW-0804">Transcription</keyword>
<keyword evidence="6" id="KW-0677">Repeat</keyword>
<evidence type="ECO:0000256" key="1">
    <source>
        <dbReference type="ARBA" id="ARBA00004173"/>
    </source>
</evidence>
<evidence type="ECO:0000256" key="12">
    <source>
        <dbReference type="ARBA" id="ARBA00037520"/>
    </source>
</evidence>
<comment type="similarity">
    <text evidence="2">Belongs to the mTERF family.</text>
</comment>
<feature type="compositionally biased region" description="Low complexity" evidence="13">
    <location>
        <begin position="31"/>
        <end position="42"/>
    </location>
</feature>
<evidence type="ECO:0000256" key="6">
    <source>
        <dbReference type="ARBA" id="ARBA00022737"/>
    </source>
</evidence>
<proteinExistence type="inferred from homology"/>
<evidence type="ECO:0000256" key="3">
    <source>
        <dbReference type="ARBA" id="ARBA00011245"/>
    </source>
</evidence>
<dbReference type="InterPro" id="IPR003690">
    <property type="entry name" value="MTERF"/>
</dbReference>
<dbReference type="PANTHER" id="PTHR15437">
    <property type="entry name" value="TRANSCRIPTION TERMINATION FACTOR, MITOCHONDRIAL"/>
    <property type="match status" value="1"/>
</dbReference>
<dbReference type="Gene3D" id="1.25.70.10">
    <property type="entry name" value="Transcription termination factor 3, mitochondrial"/>
    <property type="match status" value="1"/>
</dbReference>
<evidence type="ECO:0000256" key="10">
    <source>
        <dbReference type="ARBA" id="ARBA00023128"/>
    </source>
</evidence>
<reference evidence="14" key="1">
    <citation type="submission" date="2022-07" db="EMBL/GenBank/DDBJ databases">
        <title>Chromosome-level genome of Muraenolepis orangiensis.</title>
        <authorList>
            <person name="Kim J."/>
        </authorList>
    </citation>
    <scope>NUCLEOTIDE SEQUENCE</scope>
    <source>
        <strain evidence="14">KU_S4_2022</strain>
        <tissue evidence="14">Muscle</tissue>
    </source>
</reference>
<protein>
    <recommendedName>
        <fullName evidence="16">Transcription termination factor 1, mitochondrial</fullName>
    </recommendedName>
</protein>
<dbReference type="OrthoDB" id="637682at2759"/>
<keyword evidence="7" id="KW-0809">Transit peptide</keyword>
<keyword evidence="9" id="KW-0238">DNA-binding</keyword>
<sequence>MTLVSGTRALWSLRFGLSLLPIGRTPSPRLPGGFSTGGAPTPSGGGKEAAKRKPENVTLLENLSLLGVDLTKARQRQPGVLRKRLTNEQGVARFLRDKGADAAVVAGVISRYPRAITRSVRHLEQRWALWRGVLASDAEVVGVVDRSPESFFRSSDNDNLERNLAFLSSLGLEGDALRRLLRTAPRTFSNSAQLNRQMVELLEDVGAELGLSPAPGSRETPTQFAVAVLRRNTYVLIRSTRRVRRNVETLRAELGLEDGPLLALLRGPCAEILDLSGDALERNLGSLRGKLSSLGCGEGEAERLVIAFPRVLYLGARNLNGKLDLLLRGGVTVRQVVEKPKVLDFSLKNLEARLAELQAVDYDFQRAGIAVLDLSQKRFDARMKRLRPPQEEGGRTLNLEGECLSK</sequence>
<evidence type="ECO:0000256" key="7">
    <source>
        <dbReference type="ARBA" id="ARBA00022946"/>
    </source>
</evidence>
<keyword evidence="8" id="KW-0805">Transcription regulation</keyword>
<comment type="subcellular location">
    <subcellularLocation>
        <location evidence="1">Mitochondrion</location>
    </subcellularLocation>
</comment>
<evidence type="ECO:0000313" key="15">
    <source>
        <dbReference type="Proteomes" id="UP001148018"/>
    </source>
</evidence>
<dbReference type="AlphaFoldDB" id="A0A9Q0ITG0"/>
<keyword evidence="15" id="KW-1185">Reference proteome</keyword>
<dbReference type="Pfam" id="PF02536">
    <property type="entry name" value="mTERF"/>
    <property type="match status" value="1"/>
</dbReference>
<organism evidence="14 15">
    <name type="scientific">Muraenolepis orangiensis</name>
    <name type="common">Patagonian moray cod</name>
    <dbReference type="NCBI Taxonomy" id="630683"/>
    <lineage>
        <taxon>Eukaryota</taxon>
        <taxon>Metazoa</taxon>
        <taxon>Chordata</taxon>
        <taxon>Craniata</taxon>
        <taxon>Vertebrata</taxon>
        <taxon>Euteleostomi</taxon>
        <taxon>Actinopterygii</taxon>
        <taxon>Neopterygii</taxon>
        <taxon>Teleostei</taxon>
        <taxon>Neoteleostei</taxon>
        <taxon>Acanthomorphata</taxon>
        <taxon>Zeiogadaria</taxon>
        <taxon>Gadariae</taxon>
        <taxon>Gadiformes</taxon>
        <taxon>Muraenolepidoidei</taxon>
        <taxon>Muraenolepididae</taxon>
        <taxon>Muraenolepis</taxon>
    </lineage>
</organism>
<evidence type="ECO:0000256" key="8">
    <source>
        <dbReference type="ARBA" id="ARBA00023015"/>
    </source>
</evidence>
<dbReference type="GO" id="GO:0006393">
    <property type="term" value="P:termination of mitochondrial transcription"/>
    <property type="evidence" value="ECO:0007669"/>
    <property type="project" value="TreeGrafter"/>
</dbReference>
<dbReference type="SMART" id="SM00733">
    <property type="entry name" value="Mterf"/>
    <property type="match status" value="6"/>
</dbReference>
<evidence type="ECO:0008006" key="16">
    <source>
        <dbReference type="Google" id="ProtNLM"/>
    </source>
</evidence>
<dbReference type="InterPro" id="IPR038538">
    <property type="entry name" value="MTERF_sf"/>
</dbReference>
<dbReference type="EMBL" id="JANIIK010000039">
    <property type="protein sequence ID" value="KAJ3609745.1"/>
    <property type="molecule type" value="Genomic_DNA"/>
</dbReference>
<evidence type="ECO:0000256" key="5">
    <source>
        <dbReference type="ARBA" id="ARBA00022553"/>
    </source>
</evidence>
<keyword evidence="10" id="KW-0496">Mitochondrion</keyword>
<evidence type="ECO:0000256" key="4">
    <source>
        <dbReference type="ARBA" id="ARBA00022472"/>
    </source>
</evidence>
<accession>A0A9Q0ITG0</accession>
<evidence type="ECO:0000256" key="2">
    <source>
        <dbReference type="ARBA" id="ARBA00007692"/>
    </source>
</evidence>
<evidence type="ECO:0000313" key="14">
    <source>
        <dbReference type="EMBL" id="KAJ3609745.1"/>
    </source>
</evidence>
<comment type="function">
    <text evidence="12">Transcription termination factor. Binds to a 28 bp region within the tRNA(Leu(uur)) gene at a position immediately adjacent to and downstream of the 16S rRNA gene; this region comprises a tridecamer sequence critical for directing accurate termination. Binds DNA along the major grove and promotes DNA bending and partial unwinding. Promotes base flipping. Transcription termination activity appears to be polarized with highest specificity for transcripts initiated on the light strand.</text>
</comment>
<keyword evidence="5" id="KW-0597">Phosphoprotein</keyword>
<gene>
    <name evidence="14" type="ORF">NHX12_024256</name>
</gene>
<dbReference type="Proteomes" id="UP001148018">
    <property type="component" value="Unassembled WGS sequence"/>
</dbReference>
<dbReference type="GO" id="GO:0003677">
    <property type="term" value="F:DNA binding"/>
    <property type="evidence" value="ECO:0007669"/>
    <property type="project" value="UniProtKB-KW"/>
</dbReference>
<dbReference type="GO" id="GO:0005759">
    <property type="term" value="C:mitochondrial matrix"/>
    <property type="evidence" value="ECO:0007669"/>
    <property type="project" value="TreeGrafter"/>
</dbReference>
<dbReference type="PANTHER" id="PTHR15437:SF2">
    <property type="entry name" value="TRANSCRIPTION TERMINATION FACTOR 1, MITOCHONDRIAL"/>
    <property type="match status" value="1"/>
</dbReference>
<evidence type="ECO:0000256" key="13">
    <source>
        <dbReference type="SAM" id="MobiDB-lite"/>
    </source>
</evidence>
<comment type="caution">
    <text evidence="14">The sequence shown here is derived from an EMBL/GenBank/DDBJ whole genome shotgun (WGS) entry which is preliminary data.</text>
</comment>
<feature type="region of interest" description="Disordered" evidence="13">
    <location>
        <begin position="28"/>
        <end position="53"/>
    </location>
</feature>
<comment type="subunit">
    <text evidence="3">Monomer.</text>
</comment>